<dbReference type="AlphaFoldDB" id="A0A4R7KQ62"/>
<dbReference type="EMBL" id="SOAZ01000011">
    <property type="protein sequence ID" value="TDT58397.1"/>
    <property type="molecule type" value="Genomic_DNA"/>
</dbReference>
<gene>
    <name evidence="1" type="ORF">EDD71_11132</name>
</gene>
<sequence length="83" mass="9617">MSIYNENDRPIDPTENHKKIDIYQPEGMDYPIIEQTYNALLWPEAPKGRIDLENTYEISTVPEDPDTPLETVETLARKKVTPN</sequence>
<evidence type="ECO:0000313" key="2">
    <source>
        <dbReference type="Proteomes" id="UP000295325"/>
    </source>
</evidence>
<dbReference type="OrthoDB" id="1913402at2"/>
<dbReference type="Proteomes" id="UP000295325">
    <property type="component" value="Unassembled WGS sequence"/>
</dbReference>
<comment type="caution">
    <text evidence="1">The sequence shown here is derived from an EMBL/GenBank/DDBJ whole genome shotgun (WGS) entry which is preliminary data.</text>
</comment>
<evidence type="ECO:0000313" key="1">
    <source>
        <dbReference type="EMBL" id="TDT58397.1"/>
    </source>
</evidence>
<reference evidence="1 2" key="1">
    <citation type="submission" date="2019-03" db="EMBL/GenBank/DDBJ databases">
        <title>Genomic Encyclopedia of Type Strains, Phase IV (KMG-IV): sequencing the most valuable type-strain genomes for metagenomic binning, comparative biology and taxonomic classification.</title>
        <authorList>
            <person name="Goeker M."/>
        </authorList>
    </citation>
    <scope>NUCLEOTIDE SEQUENCE [LARGE SCALE GENOMIC DNA]</scope>
    <source>
        <strain evidence="1 2">DSM 24455</strain>
    </source>
</reference>
<protein>
    <submittedName>
        <fullName evidence="1">Uncharacterized protein</fullName>
    </submittedName>
</protein>
<name>A0A4R7KQ62_9CLOT</name>
<organism evidence="1 2">
    <name type="scientific">Fonticella tunisiensis</name>
    <dbReference type="NCBI Taxonomy" id="1096341"/>
    <lineage>
        <taxon>Bacteria</taxon>
        <taxon>Bacillati</taxon>
        <taxon>Bacillota</taxon>
        <taxon>Clostridia</taxon>
        <taxon>Eubacteriales</taxon>
        <taxon>Clostridiaceae</taxon>
        <taxon>Fonticella</taxon>
    </lineage>
</organism>
<accession>A0A4R7KQ62</accession>
<proteinExistence type="predicted"/>
<keyword evidence="2" id="KW-1185">Reference proteome</keyword>
<dbReference type="RefSeq" id="WP_133628199.1">
    <property type="nucleotide sequence ID" value="NZ_SOAZ01000011.1"/>
</dbReference>